<dbReference type="Gene3D" id="3.30.40.10">
    <property type="entry name" value="Zinc/RING finger domain, C3HC4 (zinc finger)"/>
    <property type="match status" value="1"/>
</dbReference>
<dbReference type="Pfam" id="PF13639">
    <property type="entry name" value="zf-RING_2"/>
    <property type="match status" value="1"/>
</dbReference>
<reference evidence="1" key="1">
    <citation type="submission" date="2021-02" db="EMBL/GenBank/DDBJ databases">
        <authorList>
            <person name="Syme A R."/>
            <person name="Syme A R."/>
            <person name="Moolhuijzen P."/>
        </authorList>
    </citation>
    <scope>NUCLEOTIDE SEQUENCE</scope>
    <source>
        <strain evidence="1">W1-1</strain>
    </source>
</reference>
<name>A0A6S6W4A0_9PLEO</name>
<dbReference type="SMART" id="SM00184">
    <property type="entry name" value="RING"/>
    <property type="match status" value="1"/>
</dbReference>
<dbReference type="Proteomes" id="UP000472372">
    <property type="component" value="Chromosome 5"/>
</dbReference>
<dbReference type="InterPro" id="IPR001841">
    <property type="entry name" value="Znf_RING"/>
</dbReference>
<evidence type="ECO:0000313" key="2">
    <source>
        <dbReference type="Proteomes" id="UP000472372"/>
    </source>
</evidence>
<sequence>MPYTSKRAFLKNGTKPTTSHEDECPICQNNIPAKTKIHHFSAHVLHVHKAAKVFCLGAKPVNPRLSSSRHNYMTQIKSCGHCFCFDCLETWLGKSDTCPMCRASLFSTTDSQGKPSFEMSGYASERDFLEIRDMGAPAVRDMVSEEFRASISYMEYVPGNGLEFSERRLRGCMGLRWRVLVRRRGMGRSVVLVEGVSREEAAAAAAAGQ</sequence>
<accession>A0A6S6W4A0</accession>
<dbReference type="InterPro" id="IPR017907">
    <property type="entry name" value="Znf_RING_CS"/>
</dbReference>
<organism evidence="1 2">
    <name type="scientific">Pyrenophora teres f. teres</name>
    <dbReference type="NCBI Taxonomy" id="97479"/>
    <lineage>
        <taxon>Eukaryota</taxon>
        <taxon>Fungi</taxon>
        <taxon>Dikarya</taxon>
        <taxon>Ascomycota</taxon>
        <taxon>Pezizomycotina</taxon>
        <taxon>Dothideomycetes</taxon>
        <taxon>Pleosporomycetidae</taxon>
        <taxon>Pleosporales</taxon>
        <taxon>Pleosporineae</taxon>
        <taxon>Pleosporaceae</taxon>
        <taxon>Pyrenophora</taxon>
    </lineage>
</organism>
<dbReference type="PROSITE" id="PS50089">
    <property type="entry name" value="ZF_RING_2"/>
    <property type="match status" value="1"/>
</dbReference>
<dbReference type="SUPFAM" id="SSF57850">
    <property type="entry name" value="RING/U-box"/>
    <property type="match status" value="1"/>
</dbReference>
<proteinExistence type="predicted"/>
<dbReference type="PROSITE" id="PS00518">
    <property type="entry name" value="ZF_RING_1"/>
    <property type="match status" value="1"/>
</dbReference>
<evidence type="ECO:0000313" key="1">
    <source>
        <dbReference type="EMBL" id="CAE7178820.1"/>
    </source>
</evidence>
<dbReference type="InterPro" id="IPR013083">
    <property type="entry name" value="Znf_RING/FYVE/PHD"/>
</dbReference>
<dbReference type="AlphaFoldDB" id="A0A6S6W4A0"/>
<protein>
    <submittedName>
        <fullName evidence="1">E3 ubiquitin-protein ligase ATL59</fullName>
    </submittedName>
</protein>
<dbReference type="EMBL" id="HG992981">
    <property type="protein sequence ID" value="CAE7178820.1"/>
    <property type="molecule type" value="Genomic_DNA"/>
</dbReference>
<gene>
    <name evidence="1" type="ORF">PTTW11_06430</name>
</gene>